<dbReference type="InterPro" id="IPR030947">
    <property type="entry name" value="EcfA_1"/>
</dbReference>
<evidence type="ECO:0000256" key="3">
    <source>
        <dbReference type="ARBA" id="ARBA00022448"/>
    </source>
</evidence>
<dbReference type="InterPro" id="IPR003439">
    <property type="entry name" value="ABC_transporter-like_ATP-bd"/>
</dbReference>
<evidence type="ECO:0000256" key="4">
    <source>
        <dbReference type="ARBA" id="ARBA00022475"/>
    </source>
</evidence>
<sequence>MIEIKNVSFKYNENDDRNVIDNLSLNIERGEFVAILGHNGSGKSTLAKLINGLLIPSEGDVYVDLMNTKSEDDIWKIRSRAGMVFQNPDNQIVATMVEEDVAFGPENLGIPTKEIHERVDFALKSVGMEDFRKNAPHMLSGGQKQRVAIAGILAMTPEYIILDEPTAMLDPNGRSEVMNTINMLNKEQNKTVILITHYMDEAAMADRIIVMEKGHAIMEGSPRNVFSQVEKIKEIGLDVPQVTELAYELFKEGFNINRKVLTVDELVKEVWK</sequence>
<dbReference type="RefSeq" id="WP_210059993.1">
    <property type="nucleotide sequence ID" value="NZ_JAGGLJ010000002.1"/>
</dbReference>
<dbReference type="Proteomes" id="UP001519306">
    <property type="component" value="Unassembled WGS sequence"/>
</dbReference>
<keyword evidence="11" id="KW-1185">Reference proteome</keyword>
<evidence type="ECO:0000259" key="9">
    <source>
        <dbReference type="PROSITE" id="PS50893"/>
    </source>
</evidence>
<dbReference type="NCBIfam" id="NF010167">
    <property type="entry name" value="PRK13648.1"/>
    <property type="match status" value="1"/>
</dbReference>
<dbReference type="Pfam" id="PF00005">
    <property type="entry name" value="ABC_tran"/>
    <property type="match status" value="1"/>
</dbReference>
<keyword evidence="3" id="KW-0813">Transport</keyword>
<evidence type="ECO:0000256" key="2">
    <source>
        <dbReference type="ARBA" id="ARBA00005417"/>
    </source>
</evidence>
<comment type="caution">
    <text evidence="10">The sequence shown here is derived from an EMBL/GenBank/DDBJ whole genome shotgun (WGS) entry which is preliminary data.</text>
</comment>
<evidence type="ECO:0000256" key="7">
    <source>
        <dbReference type="ARBA" id="ARBA00022967"/>
    </source>
</evidence>
<evidence type="ECO:0000313" key="10">
    <source>
        <dbReference type="EMBL" id="MBP2024684.1"/>
    </source>
</evidence>
<evidence type="ECO:0000313" key="11">
    <source>
        <dbReference type="Proteomes" id="UP001519306"/>
    </source>
</evidence>
<reference evidence="10 11" key="1">
    <citation type="submission" date="2021-03" db="EMBL/GenBank/DDBJ databases">
        <title>Genomic Encyclopedia of Type Strains, Phase IV (KMG-IV): sequencing the most valuable type-strain genomes for metagenomic binning, comparative biology and taxonomic classification.</title>
        <authorList>
            <person name="Goeker M."/>
        </authorList>
    </citation>
    <scope>NUCLEOTIDE SEQUENCE [LARGE SCALE GENOMIC DNA]</scope>
    <source>
        <strain evidence="10 11">DSM 27563</strain>
    </source>
</reference>
<dbReference type="EC" id="3.6.3.-" evidence="10"/>
<dbReference type="SMART" id="SM00382">
    <property type="entry name" value="AAA"/>
    <property type="match status" value="1"/>
</dbReference>
<comment type="similarity">
    <text evidence="2">Belongs to the ABC transporter superfamily.</text>
</comment>
<gene>
    <name evidence="10" type="ORF">J2Z71_000200</name>
</gene>
<dbReference type="PANTHER" id="PTHR43553">
    <property type="entry name" value="HEAVY METAL TRANSPORTER"/>
    <property type="match status" value="1"/>
</dbReference>
<dbReference type="EMBL" id="JAGGLJ010000002">
    <property type="protein sequence ID" value="MBP2024684.1"/>
    <property type="molecule type" value="Genomic_DNA"/>
</dbReference>
<proteinExistence type="inferred from homology"/>
<keyword evidence="7" id="KW-1278">Translocase</keyword>
<evidence type="ECO:0000256" key="1">
    <source>
        <dbReference type="ARBA" id="ARBA00004202"/>
    </source>
</evidence>
<keyword evidence="5" id="KW-0547">Nucleotide-binding</keyword>
<feature type="domain" description="ABC transporter" evidence="9">
    <location>
        <begin position="2"/>
        <end position="238"/>
    </location>
</feature>
<evidence type="ECO:0000256" key="5">
    <source>
        <dbReference type="ARBA" id="ARBA00022741"/>
    </source>
</evidence>
<dbReference type="GO" id="GO:0016787">
    <property type="term" value="F:hydrolase activity"/>
    <property type="evidence" value="ECO:0007669"/>
    <property type="project" value="UniProtKB-KW"/>
</dbReference>
<keyword evidence="8" id="KW-0472">Membrane</keyword>
<dbReference type="InterPro" id="IPR003593">
    <property type="entry name" value="AAA+_ATPase"/>
</dbReference>
<dbReference type="InterPro" id="IPR017871">
    <property type="entry name" value="ABC_transporter-like_CS"/>
</dbReference>
<keyword evidence="4" id="KW-1003">Cell membrane</keyword>
<evidence type="ECO:0000256" key="6">
    <source>
        <dbReference type="ARBA" id="ARBA00022840"/>
    </source>
</evidence>
<dbReference type="Gene3D" id="3.40.50.300">
    <property type="entry name" value="P-loop containing nucleotide triphosphate hydrolases"/>
    <property type="match status" value="1"/>
</dbReference>
<accession>A0ABS4KA84</accession>
<dbReference type="CDD" id="cd03225">
    <property type="entry name" value="ABC_cobalt_CbiO_domain1"/>
    <property type="match status" value="1"/>
</dbReference>
<dbReference type="InterPro" id="IPR027417">
    <property type="entry name" value="P-loop_NTPase"/>
</dbReference>
<organism evidence="10 11">
    <name type="scientific">Peptoniphilus stercorisuis</name>
    <dbReference type="NCBI Taxonomy" id="1436965"/>
    <lineage>
        <taxon>Bacteria</taxon>
        <taxon>Bacillati</taxon>
        <taxon>Bacillota</taxon>
        <taxon>Tissierellia</taxon>
        <taxon>Tissierellales</taxon>
        <taxon>Peptoniphilaceae</taxon>
        <taxon>Peptoniphilus</taxon>
    </lineage>
</organism>
<dbReference type="PROSITE" id="PS00211">
    <property type="entry name" value="ABC_TRANSPORTER_1"/>
    <property type="match status" value="1"/>
</dbReference>
<dbReference type="PANTHER" id="PTHR43553:SF24">
    <property type="entry name" value="ENERGY-COUPLING FACTOR TRANSPORTER ATP-BINDING PROTEIN ECFA1"/>
    <property type="match status" value="1"/>
</dbReference>
<protein>
    <submittedName>
        <fullName evidence="10">Energy-coupling factor transport system ATP-binding protein</fullName>
        <ecNumber evidence="10">3.6.3.-</ecNumber>
    </submittedName>
</protein>
<name>A0ABS4KA84_9FIRM</name>
<dbReference type="NCBIfam" id="TIGR04520">
    <property type="entry name" value="ECF_ATPase_1"/>
    <property type="match status" value="1"/>
</dbReference>
<comment type="subcellular location">
    <subcellularLocation>
        <location evidence="1">Cell membrane</location>
        <topology evidence="1">Peripheral membrane protein</topology>
    </subcellularLocation>
</comment>
<keyword evidence="6 10" id="KW-0067">ATP-binding</keyword>
<keyword evidence="10" id="KW-0378">Hydrolase</keyword>
<dbReference type="InterPro" id="IPR015856">
    <property type="entry name" value="ABC_transpr_CbiO/EcfA_su"/>
</dbReference>
<dbReference type="PROSITE" id="PS50893">
    <property type="entry name" value="ABC_TRANSPORTER_2"/>
    <property type="match status" value="1"/>
</dbReference>
<dbReference type="InterPro" id="IPR050095">
    <property type="entry name" value="ECF_ABC_transporter_ATP-bd"/>
</dbReference>
<evidence type="ECO:0000256" key="8">
    <source>
        <dbReference type="ARBA" id="ARBA00023136"/>
    </source>
</evidence>
<dbReference type="SUPFAM" id="SSF52540">
    <property type="entry name" value="P-loop containing nucleoside triphosphate hydrolases"/>
    <property type="match status" value="1"/>
</dbReference>
<dbReference type="GO" id="GO:0005524">
    <property type="term" value="F:ATP binding"/>
    <property type="evidence" value="ECO:0007669"/>
    <property type="project" value="UniProtKB-KW"/>
</dbReference>